<dbReference type="GeneID" id="13396656"/>
<dbReference type="Proteomes" id="UP000008062">
    <property type="component" value="Chromosome 21"/>
</dbReference>
<protein>
    <submittedName>
        <fullName evidence="1">Uncharacterized protein</fullName>
    </submittedName>
</protein>
<name>F9XS98_ZYMTI</name>
<dbReference type="EMBL" id="CM001216">
    <property type="protein sequence ID" value="EGP81875.1"/>
    <property type="molecule type" value="Genomic_DNA"/>
</dbReference>
<gene>
    <name evidence="1" type="ORF">MYCGRDRAFT_106706</name>
</gene>
<dbReference type="KEGG" id="ztr:MYCGRDRAFT_106706"/>
<organism evidence="1 2">
    <name type="scientific">Zymoseptoria tritici (strain CBS 115943 / IPO323)</name>
    <name type="common">Speckled leaf blotch fungus</name>
    <name type="synonym">Septoria tritici</name>
    <dbReference type="NCBI Taxonomy" id="336722"/>
    <lineage>
        <taxon>Eukaryota</taxon>
        <taxon>Fungi</taxon>
        <taxon>Dikarya</taxon>
        <taxon>Ascomycota</taxon>
        <taxon>Pezizomycotina</taxon>
        <taxon>Dothideomycetes</taxon>
        <taxon>Dothideomycetidae</taxon>
        <taxon>Mycosphaerellales</taxon>
        <taxon>Mycosphaerellaceae</taxon>
        <taxon>Zymoseptoria</taxon>
    </lineage>
</organism>
<evidence type="ECO:0000313" key="1">
    <source>
        <dbReference type="EMBL" id="EGP81875.1"/>
    </source>
</evidence>
<accession>F9XS98</accession>
<sequence>MEDPCSWTSGLGRMFAQLSRPRDKSVWAAAIARLASSILSSSVISRDFAVNKT</sequence>
<dbReference type="InParanoid" id="F9XS98"/>
<evidence type="ECO:0000313" key="2">
    <source>
        <dbReference type="Proteomes" id="UP000008062"/>
    </source>
</evidence>
<dbReference type="RefSeq" id="XP_003846899.1">
    <property type="nucleotide sequence ID" value="XM_003846851.1"/>
</dbReference>
<reference evidence="1 2" key="1">
    <citation type="journal article" date="2011" name="PLoS Genet.">
        <title>Finished genome of the fungal wheat pathogen Mycosphaerella graminicola reveals dispensome structure, chromosome plasticity, and stealth pathogenesis.</title>
        <authorList>
            <person name="Goodwin S.B."/>
            <person name="Ben M'barek S."/>
            <person name="Dhillon B."/>
            <person name="Wittenberg A.H.J."/>
            <person name="Crane C.F."/>
            <person name="Hane J.K."/>
            <person name="Foster A.J."/>
            <person name="Van der Lee T.A.J."/>
            <person name="Grimwood J."/>
            <person name="Aerts A."/>
            <person name="Antoniw J."/>
            <person name="Bailey A."/>
            <person name="Bluhm B."/>
            <person name="Bowler J."/>
            <person name="Bristow J."/>
            <person name="van der Burgt A."/>
            <person name="Canto-Canche B."/>
            <person name="Churchill A.C.L."/>
            <person name="Conde-Ferraez L."/>
            <person name="Cools H.J."/>
            <person name="Coutinho P.M."/>
            <person name="Csukai M."/>
            <person name="Dehal P."/>
            <person name="De Wit P."/>
            <person name="Donzelli B."/>
            <person name="van de Geest H.C."/>
            <person name="van Ham R.C.H.J."/>
            <person name="Hammond-Kosack K.E."/>
            <person name="Henrissat B."/>
            <person name="Kilian A."/>
            <person name="Kobayashi A.K."/>
            <person name="Koopmann E."/>
            <person name="Kourmpetis Y."/>
            <person name="Kuzniar A."/>
            <person name="Lindquist E."/>
            <person name="Lombard V."/>
            <person name="Maliepaard C."/>
            <person name="Martins N."/>
            <person name="Mehrabi R."/>
            <person name="Nap J.P.H."/>
            <person name="Ponomarenko A."/>
            <person name="Rudd J.J."/>
            <person name="Salamov A."/>
            <person name="Schmutz J."/>
            <person name="Schouten H.J."/>
            <person name="Shapiro H."/>
            <person name="Stergiopoulos I."/>
            <person name="Torriani S.F.F."/>
            <person name="Tu H."/>
            <person name="de Vries R.P."/>
            <person name="Waalwijk C."/>
            <person name="Ware S.B."/>
            <person name="Wiebenga A."/>
            <person name="Zwiers L.-H."/>
            <person name="Oliver R.P."/>
            <person name="Grigoriev I.V."/>
            <person name="Kema G.H.J."/>
        </authorList>
    </citation>
    <scope>NUCLEOTIDE SEQUENCE [LARGE SCALE GENOMIC DNA]</scope>
    <source>
        <strain evidence="2">CBS 115943 / IPO323</strain>
    </source>
</reference>
<keyword evidence="2" id="KW-1185">Reference proteome</keyword>
<dbReference type="HOGENOM" id="CLU_3070480_0_0_1"/>
<proteinExistence type="predicted"/>
<dbReference type="AlphaFoldDB" id="F9XS98"/>